<dbReference type="EMBL" id="JAGSYN010000068">
    <property type="protein sequence ID" value="KAG7664644.1"/>
    <property type="molecule type" value="Genomic_DNA"/>
</dbReference>
<proteinExistence type="predicted"/>
<evidence type="ECO:0000313" key="1">
    <source>
        <dbReference type="EMBL" id="KAG7664644.1"/>
    </source>
</evidence>
<organism evidence="1 2">
    <name type="scientific">[Candida] subhashii</name>
    <dbReference type="NCBI Taxonomy" id="561895"/>
    <lineage>
        <taxon>Eukaryota</taxon>
        <taxon>Fungi</taxon>
        <taxon>Dikarya</taxon>
        <taxon>Ascomycota</taxon>
        <taxon>Saccharomycotina</taxon>
        <taxon>Pichiomycetes</taxon>
        <taxon>Debaryomycetaceae</taxon>
        <taxon>Spathaspora</taxon>
    </lineage>
</organism>
<dbReference type="GeneID" id="73468607"/>
<keyword evidence="2" id="KW-1185">Reference proteome</keyword>
<comment type="caution">
    <text evidence="1">The sequence shown here is derived from an EMBL/GenBank/DDBJ whole genome shotgun (WGS) entry which is preliminary data.</text>
</comment>
<sequence length="242" mass="28679">MYSKTVKALILLLLATSHKTFPFAYVFRFYYHTIIGLFMSRTKYLQTKKNSFGYNSPQHLFKWITLKSRVSPLELDMYFHKSNSTYFLDLDIARTKLLTRILQNFWWYSYDNESGRNKKPREIKNFPYTPVATVQCRFIRELKPFQKFNISSRILAWDNKWLFVLSKFTTQKNKKGEEVLNAIALTKYVFKSGRITVPPKEALSICGFLNEENEIINQKNIKLVESLVNVEDLEKVFQFVDS</sequence>
<dbReference type="AlphaFoldDB" id="A0A8J5QN99"/>
<evidence type="ECO:0000313" key="2">
    <source>
        <dbReference type="Proteomes" id="UP000694255"/>
    </source>
</evidence>
<dbReference type="OrthoDB" id="265761at2759"/>
<dbReference type="InterPro" id="IPR051490">
    <property type="entry name" value="THEM6_lcsJ_thioesterase"/>
</dbReference>
<gene>
    <name evidence="1" type="ORF">J8A68_001806</name>
</gene>
<protein>
    <submittedName>
        <fullName evidence="1">Uncharacterized protein</fullName>
    </submittedName>
</protein>
<dbReference type="CDD" id="cd00586">
    <property type="entry name" value="4HBT"/>
    <property type="match status" value="1"/>
</dbReference>
<dbReference type="RefSeq" id="XP_049264876.1">
    <property type="nucleotide sequence ID" value="XM_049405489.1"/>
</dbReference>
<dbReference type="Proteomes" id="UP000694255">
    <property type="component" value="Unassembled WGS sequence"/>
</dbReference>
<reference evidence="1 2" key="1">
    <citation type="journal article" date="2021" name="DNA Res.">
        <title>Genome analysis of Candida subhashii reveals its hybrid nature and dual mitochondrial genome conformations.</title>
        <authorList>
            <person name="Mixao V."/>
            <person name="Hegedusova E."/>
            <person name="Saus E."/>
            <person name="Pryszcz L.P."/>
            <person name="Cillingova A."/>
            <person name="Nosek J."/>
            <person name="Gabaldon T."/>
        </authorList>
    </citation>
    <scope>NUCLEOTIDE SEQUENCE [LARGE SCALE GENOMIC DNA]</scope>
    <source>
        <strain evidence="1 2">CBS 10753</strain>
    </source>
</reference>
<name>A0A8J5QN99_9ASCO</name>
<dbReference type="PANTHER" id="PTHR12475">
    <property type="match status" value="1"/>
</dbReference>
<dbReference type="Pfam" id="PF13279">
    <property type="entry name" value="4HBT_2"/>
    <property type="match status" value="1"/>
</dbReference>
<accession>A0A8J5QN99</accession>
<dbReference type="PANTHER" id="PTHR12475:SF4">
    <property type="entry name" value="PROTEIN THEM6"/>
    <property type="match status" value="1"/>
</dbReference>